<reference evidence="2 3" key="1">
    <citation type="submission" date="2017-07" db="EMBL/GenBank/DDBJ databases">
        <title>Amycolatopsis alba DSM 44262 Genome sequencing and assembly.</title>
        <authorList>
            <person name="Kaur N."/>
            <person name="Mayilraj S."/>
        </authorList>
    </citation>
    <scope>NUCLEOTIDE SEQUENCE [LARGE SCALE GENOMIC DNA]</scope>
    <source>
        <strain evidence="2 3">DSM 44262</strain>
    </source>
</reference>
<protein>
    <submittedName>
        <fullName evidence="2">Uncharacterized protein</fullName>
    </submittedName>
</protein>
<feature type="region of interest" description="Disordered" evidence="1">
    <location>
        <begin position="38"/>
        <end position="79"/>
    </location>
</feature>
<gene>
    <name evidence="2" type="ORF">CFP75_41395</name>
</gene>
<organism evidence="2 3">
    <name type="scientific">Amycolatopsis alba DSM 44262</name>
    <dbReference type="NCBI Taxonomy" id="1125972"/>
    <lineage>
        <taxon>Bacteria</taxon>
        <taxon>Bacillati</taxon>
        <taxon>Actinomycetota</taxon>
        <taxon>Actinomycetes</taxon>
        <taxon>Pseudonocardiales</taxon>
        <taxon>Pseudonocardiaceae</taxon>
        <taxon>Amycolatopsis</taxon>
    </lineage>
</organism>
<dbReference type="AlphaFoldDB" id="A0A229R805"/>
<evidence type="ECO:0000313" key="2">
    <source>
        <dbReference type="EMBL" id="OXM42800.1"/>
    </source>
</evidence>
<sequence>MHGRQYCRSRAHGMMFRRGGRDGGCADCAAGTTDLDSVRDQEGAHRPDRQAVEVRELSEGGAGSVADAQPRRRTQVPAV</sequence>
<feature type="compositionally biased region" description="Basic and acidic residues" evidence="1">
    <location>
        <begin position="38"/>
        <end position="58"/>
    </location>
</feature>
<dbReference type="Proteomes" id="UP000215563">
    <property type="component" value="Unassembled WGS sequence"/>
</dbReference>
<comment type="caution">
    <text evidence="2">The sequence shown here is derived from an EMBL/GenBank/DDBJ whole genome shotgun (WGS) entry which is preliminary data.</text>
</comment>
<name>A0A229R805_AMYAL</name>
<evidence type="ECO:0000313" key="3">
    <source>
        <dbReference type="Proteomes" id="UP000215563"/>
    </source>
</evidence>
<proteinExistence type="predicted"/>
<evidence type="ECO:0000256" key="1">
    <source>
        <dbReference type="SAM" id="MobiDB-lite"/>
    </source>
</evidence>
<keyword evidence="3" id="KW-1185">Reference proteome</keyword>
<dbReference type="EMBL" id="NMQU01000179">
    <property type="protein sequence ID" value="OXM42800.1"/>
    <property type="molecule type" value="Genomic_DNA"/>
</dbReference>
<accession>A0A229R805</accession>